<evidence type="ECO:0000259" key="4">
    <source>
        <dbReference type="Pfam" id="PF13439"/>
    </source>
</evidence>
<proteinExistence type="predicted"/>
<dbReference type="PANTHER" id="PTHR12526">
    <property type="entry name" value="GLYCOSYLTRANSFERASE"/>
    <property type="match status" value="1"/>
</dbReference>
<dbReference type="Proteomes" id="UP000059672">
    <property type="component" value="Chromosome"/>
</dbReference>
<dbReference type="Pfam" id="PF00534">
    <property type="entry name" value="Glycos_transf_1"/>
    <property type="match status" value="1"/>
</dbReference>
<evidence type="ECO:0000313" key="6">
    <source>
        <dbReference type="Proteomes" id="UP000059672"/>
    </source>
</evidence>
<name>A0A120IE62_9FLAO</name>
<dbReference type="KEGG" id="lut:Lupro_05345"/>
<keyword evidence="2" id="KW-0808">Transferase</keyword>
<feature type="domain" description="Glycosyl transferase family 1" evidence="3">
    <location>
        <begin position="174"/>
        <end position="326"/>
    </location>
</feature>
<feature type="domain" description="Glycosyltransferase subfamily 4-like N-terminal" evidence="4">
    <location>
        <begin position="17"/>
        <end position="162"/>
    </location>
</feature>
<dbReference type="InterPro" id="IPR001296">
    <property type="entry name" value="Glyco_trans_1"/>
</dbReference>
<evidence type="ECO:0000256" key="2">
    <source>
        <dbReference type="ARBA" id="ARBA00022679"/>
    </source>
</evidence>
<dbReference type="AlphaFoldDB" id="A0A120IE62"/>
<dbReference type="InterPro" id="IPR028098">
    <property type="entry name" value="Glyco_trans_4-like_N"/>
</dbReference>
<evidence type="ECO:0000313" key="5">
    <source>
        <dbReference type="EMBL" id="AMC10704.1"/>
    </source>
</evidence>
<dbReference type="RefSeq" id="WP_068206978.1">
    <property type="nucleotide sequence ID" value="NZ_CP013355.1"/>
</dbReference>
<dbReference type="STRING" id="1622118.Lupro_05345"/>
<protein>
    <submittedName>
        <fullName evidence="5">Uncharacterized protein</fullName>
    </submittedName>
</protein>
<dbReference type="GO" id="GO:0016757">
    <property type="term" value="F:glycosyltransferase activity"/>
    <property type="evidence" value="ECO:0007669"/>
    <property type="project" value="UniProtKB-KW"/>
</dbReference>
<dbReference type="PANTHER" id="PTHR12526:SF629">
    <property type="entry name" value="TEICHURONIC ACID BIOSYNTHESIS GLYCOSYLTRANSFERASE TUAH-RELATED"/>
    <property type="match status" value="1"/>
</dbReference>
<dbReference type="Pfam" id="PF13439">
    <property type="entry name" value="Glyco_transf_4"/>
    <property type="match status" value="1"/>
</dbReference>
<gene>
    <name evidence="5" type="ORF">Lupro_05345</name>
</gene>
<keyword evidence="1" id="KW-0328">Glycosyltransferase</keyword>
<reference evidence="5 6" key="2">
    <citation type="journal article" date="2016" name="Int. J. Syst. Evol. Microbiol.">
        <title>Lutibacter profundi sp. nov., isolated from a deep-sea hydrothermal system on the Arctic Mid-Ocean Ridge and emended description of the genus Lutibacter.</title>
        <authorList>
            <person name="Le Moine Bauer S."/>
            <person name="Roalkvam I."/>
            <person name="Steen I.H."/>
            <person name="Dahle H."/>
        </authorList>
    </citation>
    <scope>NUCLEOTIDE SEQUENCE [LARGE SCALE GENOMIC DNA]</scope>
    <source>
        <strain evidence="5 6">LP1</strain>
    </source>
</reference>
<dbReference type="OrthoDB" id="9813214at2"/>
<sequence>MKRVIVSVTNDLVTDQRVHKMCTTLSQMNFDITLIGRKLKNSKEIFRDYKTTRMKLVFNKGFLFYAEYNVRLFLKLLFLKKGILLANDLDTLLPNYLVSKLKKVQLVFDSHELFSELPSIQGRYPQKVWKILEKWLVPKQKNFITVSNSIANWFKKNYNVKPLVIKNLPTSKNNPFTESKNNYILYQGALNKGRGLLALIEAMQKIDIPLKIAGDGPFKSEIQKKIIEFKVENKVKLIGNIQPEYLFTITQKATLGISLEEDLGLSYRYSLPNKLFDYIQAKTPVVATYLPEIKQVVKNYKIGEIIKNHSPNEIAKTINKVLKNGKYFYQIPLEKAAKELIWKNQEPIISSIFKNI</sequence>
<reference evidence="6" key="1">
    <citation type="submission" date="2015-12" db="EMBL/GenBank/DDBJ databases">
        <title>Complete genome sequence of Lutibacter profundus strain LP1.</title>
        <authorList>
            <person name="Wissuwa J."/>
            <person name="Le Moine Bauer S."/>
            <person name="Stokke R."/>
            <person name="Dahle H."/>
            <person name="Steen I.H."/>
        </authorList>
    </citation>
    <scope>NUCLEOTIDE SEQUENCE [LARGE SCALE GENOMIC DNA]</scope>
    <source>
        <strain evidence="6">LP1</strain>
    </source>
</reference>
<evidence type="ECO:0000259" key="3">
    <source>
        <dbReference type="Pfam" id="PF00534"/>
    </source>
</evidence>
<dbReference type="SUPFAM" id="SSF53756">
    <property type="entry name" value="UDP-Glycosyltransferase/glycogen phosphorylase"/>
    <property type="match status" value="1"/>
</dbReference>
<dbReference type="Gene3D" id="3.40.50.2000">
    <property type="entry name" value="Glycogen Phosphorylase B"/>
    <property type="match status" value="2"/>
</dbReference>
<organism evidence="5 6">
    <name type="scientific">Lutibacter profundi</name>
    <dbReference type="NCBI Taxonomy" id="1622118"/>
    <lineage>
        <taxon>Bacteria</taxon>
        <taxon>Pseudomonadati</taxon>
        <taxon>Bacteroidota</taxon>
        <taxon>Flavobacteriia</taxon>
        <taxon>Flavobacteriales</taxon>
        <taxon>Flavobacteriaceae</taxon>
        <taxon>Lutibacter</taxon>
    </lineage>
</organism>
<dbReference type="EMBL" id="CP013355">
    <property type="protein sequence ID" value="AMC10704.1"/>
    <property type="molecule type" value="Genomic_DNA"/>
</dbReference>
<evidence type="ECO:0000256" key="1">
    <source>
        <dbReference type="ARBA" id="ARBA00022676"/>
    </source>
</evidence>
<accession>A0A120IE62</accession>
<keyword evidence="6" id="KW-1185">Reference proteome</keyword>